<dbReference type="OrthoDB" id="1076131at2759"/>
<sequence>MKVSSIRRSSSLPDLRHLKALRSNSSLTVPRKGGSPWLTLILDDGGCVLYKPDEGKIKRCPGDFSGTRFLASYGNWLLMLDLATSSMYMIDVFREKRINLPPLEFLVSCTSSLRRVIGSDREFIWNYPDGYHCELTTNDLRGRFWVDDKGEEFLVVWYFDCPPSYLFFCKKGDRGHSVIPLREEGVPKLYNGLIDLALWGYRLYMVTTRRYIRVMDLSGQQGFRDVTEDPPRVMRSPFGAERCSNIAVTGAGELLLVDSTVRNVENGRRFGLYKMDPEADPYDTYADLLEVDSLGDEALFLDLGITLPANPSLGIEPNSIYFTQHYRPRLRVPYKLDVCVYNLATKTFKRFPYLDNFHLKDARWFLPVA</sequence>
<evidence type="ECO:0000313" key="2">
    <source>
        <dbReference type="EMBL" id="CAA7055561.1"/>
    </source>
</evidence>
<reference evidence="2" key="1">
    <citation type="submission" date="2020-01" db="EMBL/GenBank/DDBJ databases">
        <authorList>
            <person name="Mishra B."/>
        </authorList>
    </citation>
    <scope>NUCLEOTIDE SEQUENCE [LARGE SCALE GENOMIC DNA]</scope>
</reference>
<organism evidence="2 3">
    <name type="scientific">Microthlaspi erraticum</name>
    <dbReference type="NCBI Taxonomy" id="1685480"/>
    <lineage>
        <taxon>Eukaryota</taxon>
        <taxon>Viridiplantae</taxon>
        <taxon>Streptophyta</taxon>
        <taxon>Embryophyta</taxon>
        <taxon>Tracheophyta</taxon>
        <taxon>Spermatophyta</taxon>
        <taxon>Magnoliopsida</taxon>
        <taxon>eudicotyledons</taxon>
        <taxon>Gunneridae</taxon>
        <taxon>Pentapetalae</taxon>
        <taxon>rosids</taxon>
        <taxon>malvids</taxon>
        <taxon>Brassicales</taxon>
        <taxon>Brassicaceae</taxon>
        <taxon>Coluteocarpeae</taxon>
        <taxon>Microthlaspi</taxon>
    </lineage>
</organism>
<evidence type="ECO:0000259" key="1">
    <source>
        <dbReference type="Pfam" id="PF03478"/>
    </source>
</evidence>
<gene>
    <name evidence="2" type="ORF">MERR_LOCUS42797</name>
</gene>
<dbReference type="PANTHER" id="PTHR44259:SF31">
    <property type="entry name" value="F-BOX FAMILY PROTEIN"/>
    <property type="match status" value="1"/>
</dbReference>
<dbReference type="InterPro" id="IPR005174">
    <property type="entry name" value="KIB1-4_b-propeller"/>
</dbReference>
<dbReference type="InterPro" id="IPR050942">
    <property type="entry name" value="F-box_BR-signaling"/>
</dbReference>
<protein>
    <recommendedName>
        <fullName evidence="1">KIB1-4 beta-propeller domain-containing protein</fullName>
    </recommendedName>
</protein>
<dbReference type="Proteomes" id="UP000467841">
    <property type="component" value="Unassembled WGS sequence"/>
</dbReference>
<comment type="caution">
    <text evidence="2">The sequence shown here is derived from an EMBL/GenBank/DDBJ whole genome shotgun (WGS) entry which is preliminary data.</text>
</comment>
<dbReference type="AlphaFoldDB" id="A0A6D2KQH5"/>
<accession>A0A6D2KQH5</accession>
<keyword evidence="3" id="KW-1185">Reference proteome</keyword>
<dbReference type="Pfam" id="PF03478">
    <property type="entry name" value="Beta-prop_KIB1-4"/>
    <property type="match status" value="1"/>
</dbReference>
<dbReference type="SUPFAM" id="SSF69304">
    <property type="entry name" value="Tricorn protease N-terminal domain"/>
    <property type="match status" value="1"/>
</dbReference>
<proteinExistence type="predicted"/>
<name>A0A6D2KQH5_9BRAS</name>
<dbReference type="PANTHER" id="PTHR44259">
    <property type="entry name" value="OS07G0183000 PROTEIN-RELATED"/>
    <property type="match status" value="1"/>
</dbReference>
<feature type="domain" description="KIB1-4 beta-propeller" evidence="1">
    <location>
        <begin position="52"/>
        <end position="342"/>
    </location>
</feature>
<dbReference type="EMBL" id="CACVBM020001607">
    <property type="protein sequence ID" value="CAA7055561.1"/>
    <property type="molecule type" value="Genomic_DNA"/>
</dbReference>
<evidence type="ECO:0000313" key="3">
    <source>
        <dbReference type="Proteomes" id="UP000467841"/>
    </source>
</evidence>